<feature type="region of interest" description="Disordered" evidence="2">
    <location>
        <begin position="263"/>
        <end position="283"/>
    </location>
</feature>
<dbReference type="AlphaFoldDB" id="A0AA86VIB6"/>
<evidence type="ECO:0000256" key="1">
    <source>
        <dbReference type="SAM" id="Coils"/>
    </source>
</evidence>
<gene>
    <name evidence="3" type="ORF">AYBTSS11_LOCUS12900</name>
</gene>
<evidence type="ECO:0000256" key="2">
    <source>
        <dbReference type="SAM" id="MobiDB-lite"/>
    </source>
</evidence>
<feature type="coiled-coil region" evidence="1">
    <location>
        <begin position="195"/>
        <end position="257"/>
    </location>
</feature>
<dbReference type="Proteomes" id="UP001189624">
    <property type="component" value="Chromosome 4"/>
</dbReference>
<keyword evidence="4" id="KW-1185">Reference proteome</keyword>
<accession>A0AA86VIB6</accession>
<name>A0AA86VIB6_9FABA</name>
<keyword evidence="1" id="KW-0175">Coiled coil</keyword>
<evidence type="ECO:0000313" key="4">
    <source>
        <dbReference type="Proteomes" id="UP001189624"/>
    </source>
</evidence>
<evidence type="ECO:0000313" key="3">
    <source>
        <dbReference type="EMBL" id="CAJ1947898.1"/>
    </source>
</evidence>
<dbReference type="EMBL" id="OY731401">
    <property type="protein sequence ID" value="CAJ1947898.1"/>
    <property type="molecule type" value="Genomic_DNA"/>
</dbReference>
<feature type="compositionally biased region" description="Basic and acidic residues" evidence="2">
    <location>
        <begin position="267"/>
        <end position="283"/>
    </location>
</feature>
<proteinExistence type="predicted"/>
<organism evidence="3 4">
    <name type="scientific">Sphenostylis stenocarpa</name>
    <dbReference type="NCBI Taxonomy" id="92480"/>
    <lineage>
        <taxon>Eukaryota</taxon>
        <taxon>Viridiplantae</taxon>
        <taxon>Streptophyta</taxon>
        <taxon>Embryophyta</taxon>
        <taxon>Tracheophyta</taxon>
        <taxon>Spermatophyta</taxon>
        <taxon>Magnoliopsida</taxon>
        <taxon>eudicotyledons</taxon>
        <taxon>Gunneridae</taxon>
        <taxon>Pentapetalae</taxon>
        <taxon>rosids</taxon>
        <taxon>fabids</taxon>
        <taxon>Fabales</taxon>
        <taxon>Fabaceae</taxon>
        <taxon>Papilionoideae</taxon>
        <taxon>50 kb inversion clade</taxon>
        <taxon>NPAAA clade</taxon>
        <taxon>indigoferoid/millettioid clade</taxon>
        <taxon>Phaseoleae</taxon>
        <taxon>Sphenostylis</taxon>
    </lineage>
</organism>
<sequence length="308" mass="35273">MRQLMRTQTTISRGELGGLCFFGDPCTIANSLAIRKAWERPVYMGDRELGKARVAVTSDYEAWRNRRWVAQSSSTPTTSAKNEGLQAQIDALTQRIEIMGAQMRALEEKEQESILTIDGLRRQGKKKDHEIERLKDQCADANEQAIRTSKTARTSSDSQLQEITAKTAHLEAESAKQAQTIKELSEGLLKARLDIHQEREANRRLTKSLSELRHKEKEGLAQYSQVLQEKDRAVEKLDELQALVVHQEAKIKEAQQYSEDMSQAVRKQSEALAHHVREAERELQRNQDPPMGFFKVFRFCQKLLRSIE</sequence>
<dbReference type="Gramene" id="rna-AYBTSS11_LOCUS12900">
    <property type="protein sequence ID" value="CAJ1947898.1"/>
    <property type="gene ID" value="gene-AYBTSS11_LOCUS12900"/>
</dbReference>
<protein>
    <submittedName>
        <fullName evidence="3">Uncharacterized protein</fullName>
    </submittedName>
</protein>
<feature type="coiled-coil region" evidence="1">
    <location>
        <begin position="82"/>
        <end position="151"/>
    </location>
</feature>
<reference evidence="3" key="1">
    <citation type="submission" date="2023-10" db="EMBL/GenBank/DDBJ databases">
        <authorList>
            <person name="Domelevo Entfellner J.-B."/>
        </authorList>
    </citation>
    <scope>NUCLEOTIDE SEQUENCE</scope>
</reference>